<gene>
    <name evidence="1" type="ORF">F904_00727</name>
</gene>
<organism evidence="1 2">
    <name type="scientific">Acinetobacter dispersus</name>
    <dbReference type="NCBI Taxonomy" id="70348"/>
    <lineage>
        <taxon>Bacteria</taxon>
        <taxon>Pseudomonadati</taxon>
        <taxon>Pseudomonadota</taxon>
        <taxon>Gammaproteobacteria</taxon>
        <taxon>Moraxellales</taxon>
        <taxon>Moraxellaceae</taxon>
        <taxon>Acinetobacter</taxon>
    </lineage>
</organism>
<accession>N9MVP1</accession>
<proteinExistence type="predicted"/>
<sequence length="120" mass="14178">MKVISFLLVVFFSSFFKVEANSVQLNPNDFALKVCLDDNYEKIKAYQRENLRDYSSFNVGTPEQQLALSNFVKSNTKFFYKENLPIYVESSSEKSNAIFQKCMEFYKSDKLKRFIKINYK</sequence>
<dbReference type="OrthoDB" id="6630162at2"/>
<name>N9MVP1_9GAMM</name>
<dbReference type="PATRIC" id="fig|1217703.3.peg.701"/>
<dbReference type="InterPro" id="IPR038314">
    <property type="entry name" value="T6SS_sf"/>
</dbReference>
<evidence type="ECO:0000313" key="1">
    <source>
        <dbReference type="EMBL" id="ENW94756.1"/>
    </source>
</evidence>
<dbReference type="EMBL" id="APRL01000007">
    <property type="protein sequence ID" value="ENW94756.1"/>
    <property type="molecule type" value="Genomic_DNA"/>
</dbReference>
<keyword evidence="2" id="KW-1185">Reference proteome</keyword>
<dbReference type="Gene3D" id="1.20.120.1620">
    <property type="match status" value="1"/>
</dbReference>
<comment type="caution">
    <text evidence="1">The sequence shown here is derived from an EMBL/GenBank/DDBJ whole genome shotgun (WGS) entry which is preliminary data.</text>
</comment>
<dbReference type="HOGENOM" id="CLU_2044619_0_0_6"/>
<dbReference type="RefSeq" id="WP_005185107.1">
    <property type="nucleotide sequence ID" value="NZ_KB850049.1"/>
</dbReference>
<evidence type="ECO:0000313" key="2">
    <source>
        <dbReference type="Proteomes" id="UP000013261"/>
    </source>
</evidence>
<dbReference type="Proteomes" id="UP000013261">
    <property type="component" value="Unassembled WGS sequence"/>
</dbReference>
<protein>
    <submittedName>
        <fullName evidence="1">Uncharacterized protein</fullName>
    </submittedName>
</protein>
<reference evidence="1 2" key="1">
    <citation type="submission" date="2013-02" db="EMBL/GenBank/DDBJ databases">
        <title>The Genome Sequence of Acinetobacter sp. ANC 4105.</title>
        <authorList>
            <consortium name="The Broad Institute Genome Sequencing Platform"/>
            <consortium name="The Broad Institute Genome Sequencing Center for Infectious Disease"/>
            <person name="Cerqueira G."/>
            <person name="Feldgarden M."/>
            <person name="Courvalin P."/>
            <person name="Perichon B."/>
            <person name="Grillot-Courvalin C."/>
            <person name="Clermont D."/>
            <person name="Rocha E."/>
            <person name="Yoon E.-J."/>
            <person name="Nemec A."/>
            <person name="Walker B."/>
            <person name="Young S.K."/>
            <person name="Zeng Q."/>
            <person name="Gargeya S."/>
            <person name="Fitzgerald M."/>
            <person name="Haas B."/>
            <person name="Abouelleil A."/>
            <person name="Alvarado L."/>
            <person name="Arachchi H.M."/>
            <person name="Berlin A.M."/>
            <person name="Chapman S.B."/>
            <person name="Dewar J."/>
            <person name="Goldberg J."/>
            <person name="Griggs A."/>
            <person name="Gujja S."/>
            <person name="Hansen M."/>
            <person name="Howarth C."/>
            <person name="Imamovic A."/>
            <person name="Larimer J."/>
            <person name="McCowan C."/>
            <person name="Murphy C."/>
            <person name="Neiman D."/>
            <person name="Pearson M."/>
            <person name="Priest M."/>
            <person name="Roberts A."/>
            <person name="Saif S."/>
            <person name="Shea T."/>
            <person name="Sisk P."/>
            <person name="Sykes S."/>
            <person name="Wortman J."/>
            <person name="Nusbaum C."/>
            <person name="Birren B."/>
        </authorList>
    </citation>
    <scope>NUCLEOTIDE SEQUENCE [LARGE SCALE GENOMIC DNA]</scope>
    <source>
        <strain evidence="1 2">ANC 4105</strain>
    </source>
</reference>
<dbReference type="AlphaFoldDB" id="N9MVP1"/>